<keyword evidence="4" id="KW-1185">Reference proteome</keyword>
<feature type="chain" id="PRO_5025447782" evidence="2">
    <location>
        <begin position="28"/>
        <end position="116"/>
    </location>
</feature>
<organism evidence="3 4">
    <name type="scientific">Corynebacterium occultum</name>
    <dbReference type="NCBI Taxonomy" id="2675219"/>
    <lineage>
        <taxon>Bacteria</taxon>
        <taxon>Bacillati</taxon>
        <taxon>Actinomycetota</taxon>
        <taxon>Actinomycetes</taxon>
        <taxon>Mycobacteriales</taxon>
        <taxon>Corynebacteriaceae</taxon>
        <taxon>Corynebacterium</taxon>
    </lineage>
</organism>
<keyword evidence="2" id="KW-0732">Signal</keyword>
<proteinExistence type="predicted"/>
<evidence type="ECO:0000313" key="4">
    <source>
        <dbReference type="Proteomes" id="UP000424462"/>
    </source>
</evidence>
<evidence type="ECO:0000256" key="1">
    <source>
        <dbReference type="SAM" id="MobiDB-lite"/>
    </source>
</evidence>
<dbReference type="EMBL" id="CP046455">
    <property type="protein sequence ID" value="QGU07859.1"/>
    <property type="molecule type" value="Genomic_DNA"/>
</dbReference>
<dbReference type="KEGG" id="cok:COCCU_09675"/>
<dbReference type="AlphaFoldDB" id="A0A6B8VXS3"/>
<sequence length="116" mass="12525" precursor="true">MRVHRKVLAAASAVFMSVGLMSPVATAQTERVVAPEEQDAYVAEFNYDPNDPPVIDGVKGLTEEEIAEVQEKIRQAQASGPPQDEIIPGEMWSDKVGVPEGFDKAEADQSEVAIAE</sequence>
<accession>A0A6B8VXS3</accession>
<dbReference type="Proteomes" id="UP000424462">
    <property type="component" value="Chromosome"/>
</dbReference>
<evidence type="ECO:0000256" key="2">
    <source>
        <dbReference type="SAM" id="SignalP"/>
    </source>
</evidence>
<feature type="region of interest" description="Disordered" evidence="1">
    <location>
        <begin position="73"/>
        <end position="97"/>
    </location>
</feature>
<reference evidence="3 4" key="1">
    <citation type="submission" date="2019-11" db="EMBL/GenBank/DDBJ databases">
        <title>Complete genome sequence of Corynebacterium kalinowskii 1959, a novel Corynebacterium species isolated from soil of a small paddock in Vilsendorf, Germany.</title>
        <authorList>
            <person name="Schaffert L."/>
            <person name="Ruwe M."/>
            <person name="Milse J."/>
            <person name="Hanuschka K."/>
            <person name="Ortseifen V."/>
            <person name="Droste J."/>
            <person name="Brandt D."/>
            <person name="Schlueter L."/>
            <person name="Kutter Y."/>
            <person name="Vinke S."/>
            <person name="Viehoefer P."/>
            <person name="Jacob L."/>
            <person name="Luebke N.-C."/>
            <person name="Schulte-Berndt E."/>
            <person name="Hain C."/>
            <person name="Linder M."/>
            <person name="Schmidt P."/>
            <person name="Wollenschlaeger L."/>
            <person name="Luttermann T."/>
            <person name="Thieme E."/>
            <person name="Hassa J."/>
            <person name="Haak M."/>
            <person name="Wittchen M."/>
            <person name="Mentz A."/>
            <person name="Persicke M."/>
            <person name="Busche T."/>
            <person name="Ruckert C."/>
        </authorList>
    </citation>
    <scope>NUCLEOTIDE SEQUENCE [LARGE SCALE GENOMIC DNA]</scope>
    <source>
        <strain evidence="3 4">2039</strain>
    </source>
</reference>
<name>A0A6B8VXS3_9CORY</name>
<evidence type="ECO:0000313" key="3">
    <source>
        <dbReference type="EMBL" id="QGU07859.1"/>
    </source>
</evidence>
<gene>
    <name evidence="3" type="ORF">COCCU_09675</name>
</gene>
<feature type="signal peptide" evidence="2">
    <location>
        <begin position="1"/>
        <end position="27"/>
    </location>
</feature>
<protein>
    <submittedName>
        <fullName evidence="3">Uncharacterized protein</fullName>
    </submittedName>
</protein>